<evidence type="ECO:0000259" key="2">
    <source>
        <dbReference type="SMART" id="SM00474"/>
    </source>
</evidence>
<sequence>MATKEPADTNTSNDSTTAEGECKTELVDKEKEWKSCLDAIKQAISKDKMLALHCEGDNLSRKGKMQFLTIATREKAYVFDIQKLKMLPFENGLREILEDKNVMKLMFDCREDADALFHQFHVKLNGVLDIQLLEIMKRPQFKKHGINRKRGNYTTFDAVDLKSISECMTEYIISDNMTKGRREGVGRKSKWENRHLTVDQMKMIYPKNKVLSIFCLFDLFEPVGEGMKRLNIASRIYVDLKRSIPSREYNDFENNRYLPVDVIPDKGSVSFPVGNISCKTCHRRFPQDEFSNYELKTNNQMCRICKKVKNDNDVYQNRLNRWGEYRGLYNDSTTNDSTTNDSTTDDFTTNDSTTDDFTTNDSTTDDFTTNDSTTDDFTTNDSTTNDSTTNDFTSDDSTTNDSTTEDFTSDDSTTDDSTSNDSTTVNFTTDGSTISDFSTDYSTTDDSTTNDSTTDDFTTNDFTTNDSTTNDSTTDDFTIDDLDDFTTDDFTTDAFTTDDDIDESNMAAKEPAVTSSNNSTNAEDEYKNELADQEEQWKSCLDAIKQAVSEDEMLALHCGGENLSRKVEMQFLSIATRGNAYFFDTQKLKMLPFEHGLREILENKNVMKLTFDCREDADALFHQFHVKLNGVLDIQLLEIMKRPQFKKHGINRKRGDHTIYAIGLKSISDCMIEKKMAKRRRKRVREKGKRANRPLTSTGNQTKYGKYNVLSLFYLFDYYEPVAEEMKRLEIASRIYVDLKRSIPSREYNAFENNRYLPVDVIPDKGSVSFPVGNISCKTCHRRFPRAEFSNYQLKTNNQMCRTCKKVKNDNDVYQNRLNQW</sequence>
<feature type="domain" description="3'-5' exonuclease" evidence="2">
    <location>
        <begin position="528"/>
        <end position="724"/>
    </location>
</feature>
<dbReference type="InterPro" id="IPR036397">
    <property type="entry name" value="RNaseH_sf"/>
</dbReference>
<dbReference type="SUPFAM" id="SSF53098">
    <property type="entry name" value="Ribonuclease H-like"/>
    <property type="match status" value="2"/>
</dbReference>
<feature type="region of interest" description="Disordered" evidence="1">
    <location>
        <begin position="1"/>
        <end position="22"/>
    </location>
</feature>
<evidence type="ECO:0000313" key="3">
    <source>
        <dbReference type="EMBL" id="WAR24148.1"/>
    </source>
</evidence>
<proteinExistence type="predicted"/>
<dbReference type="InterPro" id="IPR002562">
    <property type="entry name" value="3'-5'_exonuclease_dom"/>
</dbReference>
<dbReference type="Proteomes" id="UP001164746">
    <property type="component" value="Chromosome 13"/>
</dbReference>
<dbReference type="PANTHER" id="PTHR46628:SF1">
    <property type="entry name" value="PIRNA BIOGENESIS PROTEIN EXD1"/>
    <property type="match status" value="1"/>
</dbReference>
<dbReference type="InterPro" id="IPR052144">
    <property type="entry name" value="piRNA_biogenesis_EXD1"/>
</dbReference>
<dbReference type="PANTHER" id="PTHR46628">
    <property type="entry name" value="PIRNA BIOGENESIS PROTEIN EXD1"/>
    <property type="match status" value="1"/>
</dbReference>
<keyword evidence="4" id="KW-1185">Reference proteome</keyword>
<feature type="compositionally biased region" description="Low complexity" evidence="1">
    <location>
        <begin position="330"/>
        <end position="402"/>
    </location>
</feature>
<reference evidence="3" key="1">
    <citation type="submission" date="2022-11" db="EMBL/GenBank/DDBJ databases">
        <title>Centuries of genome instability and evolution in soft-shell clam transmissible cancer (bioRxiv).</title>
        <authorList>
            <person name="Hart S.F.M."/>
            <person name="Yonemitsu M.A."/>
            <person name="Giersch R.M."/>
            <person name="Beal B.F."/>
            <person name="Arriagada G."/>
            <person name="Davis B.W."/>
            <person name="Ostrander E.A."/>
            <person name="Goff S.P."/>
            <person name="Metzger M.J."/>
        </authorList>
    </citation>
    <scope>NUCLEOTIDE SEQUENCE</scope>
    <source>
        <strain evidence="3">MELC-2E11</strain>
        <tissue evidence="3">Siphon/mantle</tissue>
    </source>
</reference>
<feature type="region of interest" description="Disordered" evidence="1">
    <location>
        <begin position="494"/>
        <end position="526"/>
    </location>
</feature>
<evidence type="ECO:0000313" key="4">
    <source>
        <dbReference type="Proteomes" id="UP001164746"/>
    </source>
</evidence>
<dbReference type="Gene3D" id="3.30.420.10">
    <property type="entry name" value="Ribonuclease H-like superfamily/Ribonuclease H"/>
    <property type="match status" value="2"/>
</dbReference>
<dbReference type="SMART" id="SM00474">
    <property type="entry name" value="35EXOc"/>
    <property type="match status" value="2"/>
</dbReference>
<feature type="compositionally biased region" description="Acidic residues" evidence="1">
    <location>
        <begin position="494"/>
        <end position="503"/>
    </location>
</feature>
<gene>
    <name evidence="3" type="ORF">MAR_037817</name>
</gene>
<evidence type="ECO:0000256" key="1">
    <source>
        <dbReference type="SAM" id="MobiDB-lite"/>
    </source>
</evidence>
<dbReference type="EMBL" id="CP111024">
    <property type="protein sequence ID" value="WAR24148.1"/>
    <property type="molecule type" value="Genomic_DNA"/>
</dbReference>
<feature type="domain" description="3'-5' exonuclease" evidence="2">
    <location>
        <begin position="24"/>
        <end position="225"/>
    </location>
</feature>
<feature type="compositionally biased region" description="Acidic residues" evidence="1">
    <location>
        <begin position="403"/>
        <end position="414"/>
    </location>
</feature>
<accession>A0ABY7FPK9</accession>
<feature type="compositionally biased region" description="Low complexity" evidence="1">
    <location>
        <begin position="415"/>
        <end position="472"/>
    </location>
</feature>
<protein>
    <submittedName>
        <fullName evidence="3">EXD1-like protein</fullName>
    </submittedName>
</protein>
<feature type="region of interest" description="Disordered" evidence="1">
    <location>
        <begin position="328"/>
        <end position="478"/>
    </location>
</feature>
<dbReference type="Pfam" id="PF01612">
    <property type="entry name" value="DNA_pol_A_exo1"/>
    <property type="match status" value="2"/>
</dbReference>
<dbReference type="InterPro" id="IPR012337">
    <property type="entry name" value="RNaseH-like_sf"/>
</dbReference>
<feature type="compositionally biased region" description="Polar residues" evidence="1">
    <location>
        <begin position="8"/>
        <end position="18"/>
    </location>
</feature>
<organism evidence="3 4">
    <name type="scientific">Mya arenaria</name>
    <name type="common">Soft-shell clam</name>
    <dbReference type="NCBI Taxonomy" id="6604"/>
    <lineage>
        <taxon>Eukaryota</taxon>
        <taxon>Metazoa</taxon>
        <taxon>Spiralia</taxon>
        <taxon>Lophotrochozoa</taxon>
        <taxon>Mollusca</taxon>
        <taxon>Bivalvia</taxon>
        <taxon>Autobranchia</taxon>
        <taxon>Heteroconchia</taxon>
        <taxon>Euheterodonta</taxon>
        <taxon>Imparidentia</taxon>
        <taxon>Neoheterodontei</taxon>
        <taxon>Myida</taxon>
        <taxon>Myoidea</taxon>
        <taxon>Myidae</taxon>
        <taxon>Mya</taxon>
    </lineage>
</organism>
<name>A0ABY7FPK9_MYAAR</name>